<reference evidence="1" key="1">
    <citation type="journal article" date="2021" name="New Phytol.">
        <title>Evolutionary innovations through gain and loss of genes in the ectomycorrhizal Boletales.</title>
        <authorList>
            <person name="Wu G."/>
            <person name="Miyauchi S."/>
            <person name="Morin E."/>
            <person name="Kuo A."/>
            <person name="Drula E."/>
            <person name="Varga T."/>
            <person name="Kohler A."/>
            <person name="Feng B."/>
            <person name="Cao Y."/>
            <person name="Lipzen A."/>
            <person name="Daum C."/>
            <person name="Hundley H."/>
            <person name="Pangilinan J."/>
            <person name="Johnson J."/>
            <person name="Barry K."/>
            <person name="LaButti K."/>
            <person name="Ng V."/>
            <person name="Ahrendt S."/>
            <person name="Min B."/>
            <person name="Choi I.G."/>
            <person name="Park H."/>
            <person name="Plett J.M."/>
            <person name="Magnuson J."/>
            <person name="Spatafora J.W."/>
            <person name="Nagy L.G."/>
            <person name="Henrissat B."/>
            <person name="Grigoriev I.V."/>
            <person name="Yang Z.L."/>
            <person name="Xu J."/>
            <person name="Martin F.M."/>
        </authorList>
    </citation>
    <scope>NUCLEOTIDE SEQUENCE</scope>
    <source>
        <strain evidence="1">KUC20120723A-06</strain>
    </source>
</reference>
<protein>
    <submittedName>
        <fullName evidence="1">Uncharacterized protein</fullName>
    </submittedName>
</protein>
<organism evidence="1 2">
    <name type="scientific">Leucogyrophana mollusca</name>
    <dbReference type="NCBI Taxonomy" id="85980"/>
    <lineage>
        <taxon>Eukaryota</taxon>
        <taxon>Fungi</taxon>
        <taxon>Dikarya</taxon>
        <taxon>Basidiomycota</taxon>
        <taxon>Agaricomycotina</taxon>
        <taxon>Agaricomycetes</taxon>
        <taxon>Agaricomycetidae</taxon>
        <taxon>Boletales</taxon>
        <taxon>Boletales incertae sedis</taxon>
        <taxon>Leucogyrophana</taxon>
    </lineage>
</organism>
<dbReference type="Proteomes" id="UP000790709">
    <property type="component" value="Unassembled WGS sequence"/>
</dbReference>
<proteinExistence type="predicted"/>
<dbReference type="EMBL" id="MU266359">
    <property type="protein sequence ID" value="KAH7927944.1"/>
    <property type="molecule type" value="Genomic_DNA"/>
</dbReference>
<sequence length="155" mass="17080">MQQSSFHWLSSIMACGSAKWVLYHIYVNHQAESSKDLHVLGDGTNSNILASGPSHPSNQLDSVVLDDYSHRSMNDHSIRISGPDWYKNLKCLLVWISKLYPVVLSSKAEKSGSGPRCSLSQYKSCHVSFYRSGANGTLSEGDVSGQRAGQQCLFL</sequence>
<name>A0ACB8BQL6_9AGAM</name>
<keyword evidence="2" id="KW-1185">Reference proteome</keyword>
<gene>
    <name evidence="1" type="ORF">BV22DRAFT_241707</name>
</gene>
<accession>A0ACB8BQL6</accession>
<evidence type="ECO:0000313" key="1">
    <source>
        <dbReference type="EMBL" id="KAH7927944.1"/>
    </source>
</evidence>
<evidence type="ECO:0000313" key="2">
    <source>
        <dbReference type="Proteomes" id="UP000790709"/>
    </source>
</evidence>
<comment type="caution">
    <text evidence="1">The sequence shown here is derived from an EMBL/GenBank/DDBJ whole genome shotgun (WGS) entry which is preliminary data.</text>
</comment>